<proteinExistence type="inferred from homology"/>
<dbReference type="Pfam" id="PF05875">
    <property type="entry name" value="Ceramidase"/>
    <property type="match status" value="1"/>
</dbReference>
<dbReference type="GeneID" id="18254342"/>
<dbReference type="InterPro" id="IPR009053">
    <property type="entry name" value="Prefoldin"/>
</dbReference>
<dbReference type="InterPro" id="IPR002777">
    <property type="entry name" value="PFD_beta-like"/>
</dbReference>
<feature type="transmembrane region" description="Helical" evidence="11">
    <location>
        <begin position="126"/>
        <end position="144"/>
    </location>
</feature>
<feature type="binding site" evidence="9">
    <location>
        <position position="244"/>
    </location>
    <ligand>
        <name>Zn(2+)</name>
        <dbReference type="ChEBI" id="CHEBI:29105"/>
        <note>catalytic</note>
    </ligand>
</feature>
<dbReference type="RefSeq" id="XP_006690851.1">
    <property type="nucleotide sequence ID" value="XM_006690788.1"/>
</dbReference>
<feature type="coiled-coil region" evidence="10">
    <location>
        <begin position="372"/>
        <end position="399"/>
    </location>
</feature>
<feature type="transmembrane region" description="Helical" evidence="11">
    <location>
        <begin position="241"/>
        <end position="260"/>
    </location>
</feature>
<evidence type="ECO:0000256" key="7">
    <source>
        <dbReference type="ARBA" id="ARBA00023136"/>
    </source>
</evidence>
<feature type="binding site" evidence="8">
    <location>
        <position position="41"/>
    </location>
    <ligand>
        <name>Ca(2+)</name>
        <dbReference type="ChEBI" id="CHEBI:29108"/>
    </ligand>
</feature>
<dbReference type="GO" id="GO:0006457">
    <property type="term" value="P:protein folding"/>
    <property type="evidence" value="ECO:0007669"/>
    <property type="project" value="InterPro"/>
</dbReference>
<evidence type="ECO:0000256" key="3">
    <source>
        <dbReference type="ARBA" id="ARBA00009780"/>
    </source>
</evidence>
<dbReference type="OMA" id="TVCIMGF"/>
<evidence type="ECO:0000256" key="9">
    <source>
        <dbReference type="PIRSR" id="PIRSR608901-2"/>
    </source>
</evidence>
<dbReference type="Proteomes" id="UP000008066">
    <property type="component" value="Unassembled WGS sequence"/>
</dbReference>
<evidence type="ECO:0000256" key="10">
    <source>
        <dbReference type="SAM" id="Coils"/>
    </source>
</evidence>
<feature type="transmembrane region" description="Helical" evidence="11">
    <location>
        <begin position="102"/>
        <end position="119"/>
    </location>
</feature>
<evidence type="ECO:0000256" key="1">
    <source>
        <dbReference type="ARBA" id="ARBA00004141"/>
    </source>
</evidence>
<dbReference type="CDD" id="cd23164">
    <property type="entry name" value="Prefoldin_1"/>
    <property type="match status" value="1"/>
</dbReference>
<feature type="transmembrane region" description="Helical" evidence="11">
    <location>
        <begin position="68"/>
        <end position="90"/>
    </location>
</feature>
<gene>
    <name evidence="12" type="ORF">CTHT_0003040</name>
</gene>
<dbReference type="SUPFAM" id="SSF46579">
    <property type="entry name" value="Prefoldin"/>
    <property type="match status" value="2"/>
</dbReference>
<sequence>MSFVRALQIPYREARDGFWGEQTSTLNWCEEDYNITFYCAELVNTLTNLVFMWLGIKGLRNVLAYNHSWVFTPVYLGYLTVGLGSMAFHTTLKYEMQLADELPMIYTVCIMGFAAFSYRRSVKEQLLVAACMISIAVFVTVYYLHAKNPVFHQVAYGLLTAATIFKGFYVMEHDLRPALRKRNPAECDKYMREMWTLALTGLFIFLAGFFLWNMDNIFCQHLTATKQQLLLPWSVLLEGHGWWHVLTGLAYHMILWRVWLTRCLDGSEKDFVLDWVPLRSIPQVLVREIESQAIAAQQQISLVRTQIAAKQREMRLAQLTRSEISALPNDTDVYEGVGKMYDSAFSKTPPRSSIMANRRVSRFVAVPVPAMQDKLGEQIKTLEGEVETMNKRLHYLETTAKNSQDHIEKIIKGGGQS</sequence>
<dbReference type="Pfam" id="PF01920">
    <property type="entry name" value="Prefoldin_2"/>
    <property type="match status" value="1"/>
</dbReference>
<evidence type="ECO:0000256" key="6">
    <source>
        <dbReference type="ARBA" id="ARBA00022989"/>
    </source>
</evidence>
<evidence type="ECO:0000256" key="2">
    <source>
        <dbReference type="ARBA" id="ARBA00008045"/>
    </source>
</evidence>
<evidence type="ECO:0000313" key="12">
    <source>
        <dbReference type="EMBL" id="EGS23609.1"/>
    </source>
</evidence>
<keyword evidence="7 11" id="KW-0472">Membrane</keyword>
<feature type="binding site" evidence="8">
    <location>
        <position position="30"/>
    </location>
    <ligand>
        <name>Ca(2+)</name>
        <dbReference type="ChEBI" id="CHEBI:29108"/>
    </ligand>
</feature>
<dbReference type="HOGENOM" id="CLU_618209_0_0_1"/>
<evidence type="ECO:0000256" key="4">
    <source>
        <dbReference type="ARBA" id="ARBA00022692"/>
    </source>
</evidence>
<dbReference type="GO" id="GO:0046514">
    <property type="term" value="P:ceramide catabolic process"/>
    <property type="evidence" value="ECO:0007669"/>
    <property type="project" value="TreeGrafter"/>
</dbReference>
<dbReference type="GO" id="GO:0051082">
    <property type="term" value="F:unfolded protein binding"/>
    <property type="evidence" value="ECO:0007669"/>
    <property type="project" value="InterPro"/>
</dbReference>
<keyword evidence="13" id="KW-1185">Reference proteome</keyword>
<dbReference type="GO" id="GO:0016272">
    <property type="term" value="C:prefoldin complex"/>
    <property type="evidence" value="ECO:0007669"/>
    <property type="project" value="InterPro"/>
</dbReference>
<organism evidence="13">
    <name type="scientific">Chaetomium thermophilum (strain DSM 1495 / CBS 144.50 / IMI 039719)</name>
    <name type="common">Thermochaetoides thermophila</name>
    <dbReference type="NCBI Taxonomy" id="759272"/>
    <lineage>
        <taxon>Eukaryota</taxon>
        <taxon>Fungi</taxon>
        <taxon>Dikarya</taxon>
        <taxon>Ascomycota</taxon>
        <taxon>Pezizomycotina</taxon>
        <taxon>Sordariomycetes</taxon>
        <taxon>Sordariomycetidae</taxon>
        <taxon>Sordariales</taxon>
        <taxon>Chaetomiaceae</taxon>
        <taxon>Thermochaetoides</taxon>
    </lineage>
</organism>
<keyword evidence="6 11" id="KW-1133">Transmembrane helix</keyword>
<dbReference type="eggNOG" id="KOG3501">
    <property type="taxonomic scope" value="Eukaryota"/>
</dbReference>
<keyword evidence="9" id="KW-0862">Zinc</keyword>
<feature type="transmembrane region" description="Helical" evidence="11">
    <location>
        <begin position="35"/>
        <end position="56"/>
    </location>
</feature>
<dbReference type="KEGG" id="cthr:CTHT_0003040"/>
<evidence type="ECO:0000256" key="8">
    <source>
        <dbReference type="PIRSR" id="PIRSR608901-1"/>
    </source>
</evidence>
<comment type="cofactor">
    <cofactor evidence="9">
        <name>Zn(2+)</name>
        <dbReference type="ChEBI" id="CHEBI:29105"/>
    </cofactor>
</comment>
<evidence type="ECO:0000256" key="5">
    <source>
        <dbReference type="ARBA" id="ARBA00022801"/>
    </source>
</evidence>
<keyword evidence="4 11" id="KW-0812">Transmembrane</keyword>
<comment type="similarity">
    <text evidence="2">Belongs to the prefoldin subunit beta family.</text>
</comment>
<dbReference type="GO" id="GO:0046513">
    <property type="term" value="P:ceramide biosynthetic process"/>
    <property type="evidence" value="ECO:0007669"/>
    <property type="project" value="TreeGrafter"/>
</dbReference>
<keyword evidence="8" id="KW-0106">Calcium</keyword>
<reference evidence="12 13" key="1">
    <citation type="journal article" date="2011" name="Cell">
        <title>Insight into structure and assembly of the nuclear pore complex by utilizing the genome of a eukaryotic thermophile.</title>
        <authorList>
            <person name="Amlacher S."/>
            <person name="Sarges P."/>
            <person name="Flemming D."/>
            <person name="van Noort V."/>
            <person name="Kunze R."/>
            <person name="Devos D.P."/>
            <person name="Arumugam M."/>
            <person name="Bork P."/>
            <person name="Hurt E."/>
        </authorList>
    </citation>
    <scope>NUCLEOTIDE SEQUENCE [LARGE SCALE GENOMIC DNA]</scope>
    <source>
        <strain evidence="13">DSM 1495 / CBS 144.50 / IMI 039719</strain>
    </source>
</reference>
<dbReference type="PANTHER" id="PTHR46187:SF3">
    <property type="entry name" value="ALKALINE CERAMIDASE 3"/>
    <property type="match status" value="1"/>
</dbReference>
<comment type="similarity">
    <text evidence="3">Belongs to the alkaline ceramidase family.</text>
</comment>
<dbReference type="PANTHER" id="PTHR46187">
    <property type="entry name" value="ALKALINE CERAMIDASE 3"/>
    <property type="match status" value="1"/>
</dbReference>
<dbReference type="InterPro" id="IPR008901">
    <property type="entry name" value="ACER"/>
</dbReference>
<dbReference type="Gene3D" id="1.10.287.370">
    <property type="match status" value="1"/>
</dbReference>
<dbReference type="eggNOG" id="KOG2329">
    <property type="taxonomic scope" value="Eukaryota"/>
</dbReference>
<name>G0RZI1_CHATD</name>
<dbReference type="EMBL" id="GL988032">
    <property type="protein sequence ID" value="EGS23609.1"/>
    <property type="molecule type" value="Genomic_DNA"/>
</dbReference>
<dbReference type="OrthoDB" id="187171at2759"/>
<dbReference type="GO" id="GO:0005789">
    <property type="term" value="C:endoplasmic reticulum membrane"/>
    <property type="evidence" value="ECO:0007669"/>
    <property type="project" value="TreeGrafter"/>
</dbReference>
<accession>G0RZI1</accession>
<dbReference type="GO" id="GO:0016811">
    <property type="term" value="F:hydrolase activity, acting on carbon-nitrogen (but not peptide) bonds, in linear amides"/>
    <property type="evidence" value="ECO:0007669"/>
    <property type="project" value="InterPro"/>
</dbReference>
<protein>
    <submittedName>
        <fullName evidence="12">Uncharacterized protein</fullName>
    </submittedName>
</protein>
<keyword evidence="8" id="KW-0479">Metal-binding</keyword>
<dbReference type="STRING" id="759272.G0RZI1"/>
<keyword evidence="5" id="KW-0378">Hydrolase</keyword>
<dbReference type="GO" id="GO:0046872">
    <property type="term" value="F:metal ion binding"/>
    <property type="evidence" value="ECO:0007669"/>
    <property type="project" value="UniProtKB-KW"/>
</dbReference>
<feature type="binding site" evidence="8">
    <location>
        <position position="28"/>
    </location>
    <ligand>
        <name>Ca(2+)</name>
        <dbReference type="ChEBI" id="CHEBI:29108"/>
    </ligand>
</feature>
<feature type="binding site" evidence="9">
    <location>
        <position position="240"/>
    </location>
    <ligand>
        <name>Zn(2+)</name>
        <dbReference type="ChEBI" id="CHEBI:29105"/>
        <note>catalytic</note>
    </ligand>
</feature>
<evidence type="ECO:0000256" key="11">
    <source>
        <dbReference type="SAM" id="Phobius"/>
    </source>
</evidence>
<feature type="binding site" evidence="9">
    <location>
        <position position="89"/>
    </location>
    <ligand>
        <name>Zn(2+)</name>
        <dbReference type="ChEBI" id="CHEBI:29105"/>
        <note>catalytic</note>
    </ligand>
</feature>
<feature type="transmembrane region" description="Helical" evidence="11">
    <location>
        <begin position="190"/>
        <end position="212"/>
    </location>
</feature>
<feature type="transmembrane region" description="Helical" evidence="11">
    <location>
        <begin position="150"/>
        <end position="169"/>
    </location>
</feature>
<keyword evidence="10" id="KW-0175">Coiled coil</keyword>
<evidence type="ECO:0000313" key="13">
    <source>
        <dbReference type="Proteomes" id="UP000008066"/>
    </source>
</evidence>
<dbReference type="AlphaFoldDB" id="G0RZI1"/>
<comment type="subcellular location">
    <subcellularLocation>
        <location evidence="1">Membrane</location>
        <topology evidence="1">Multi-pass membrane protein</topology>
    </subcellularLocation>
</comment>